<accession>A0A8T1WVP5</accession>
<evidence type="ECO:0000256" key="1">
    <source>
        <dbReference type="ARBA" id="ARBA00004123"/>
    </source>
</evidence>
<reference evidence="4" key="1">
    <citation type="submission" date="2021-02" db="EMBL/GenBank/DDBJ databases">
        <authorList>
            <person name="Palmer J.M."/>
        </authorList>
    </citation>
    <scope>NUCLEOTIDE SEQUENCE</scope>
    <source>
        <strain evidence="4">SCRP23</strain>
    </source>
</reference>
<organism evidence="4 5">
    <name type="scientific">Phytophthora boehmeriae</name>
    <dbReference type="NCBI Taxonomy" id="109152"/>
    <lineage>
        <taxon>Eukaryota</taxon>
        <taxon>Sar</taxon>
        <taxon>Stramenopiles</taxon>
        <taxon>Oomycota</taxon>
        <taxon>Peronosporomycetes</taxon>
        <taxon>Peronosporales</taxon>
        <taxon>Peronosporaceae</taxon>
        <taxon>Phytophthora</taxon>
    </lineage>
</organism>
<keyword evidence="5" id="KW-1185">Reference proteome</keyword>
<proteinExistence type="predicted"/>
<comment type="caution">
    <text evidence="4">The sequence shown here is derived from an EMBL/GenBank/DDBJ whole genome shotgun (WGS) entry which is preliminary data.</text>
</comment>
<feature type="domain" description="CCT" evidence="3">
    <location>
        <begin position="251"/>
        <end position="293"/>
    </location>
</feature>
<evidence type="ECO:0000259" key="3">
    <source>
        <dbReference type="PROSITE" id="PS51017"/>
    </source>
</evidence>
<dbReference type="EMBL" id="JAGDFL010000192">
    <property type="protein sequence ID" value="KAG7395710.1"/>
    <property type="molecule type" value="Genomic_DNA"/>
</dbReference>
<dbReference type="Pfam" id="PF06203">
    <property type="entry name" value="CCT"/>
    <property type="match status" value="1"/>
</dbReference>
<dbReference type="PROSITE" id="PS51017">
    <property type="entry name" value="CCT"/>
    <property type="match status" value="1"/>
</dbReference>
<dbReference type="OrthoDB" id="156610at2759"/>
<dbReference type="InterPro" id="IPR010402">
    <property type="entry name" value="CCT_domain"/>
</dbReference>
<evidence type="ECO:0000313" key="4">
    <source>
        <dbReference type="EMBL" id="KAG7395710.1"/>
    </source>
</evidence>
<protein>
    <recommendedName>
        <fullName evidence="3">CCT domain-containing protein</fullName>
    </recommendedName>
</protein>
<dbReference type="Proteomes" id="UP000693981">
    <property type="component" value="Unassembled WGS sequence"/>
</dbReference>
<evidence type="ECO:0000313" key="5">
    <source>
        <dbReference type="Proteomes" id="UP000693981"/>
    </source>
</evidence>
<evidence type="ECO:0000256" key="2">
    <source>
        <dbReference type="ARBA" id="ARBA00023242"/>
    </source>
</evidence>
<dbReference type="GO" id="GO:0005634">
    <property type="term" value="C:nucleus"/>
    <property type="evidence" value="ECO:0007669"/>
    <property type="project" value="UniProtKB-SubCell"/>
</dbReference>
<dbReference type="AlphaFoldDB" id="A0A8T1WVP5"/>
<keyword evidence="2" id="KW-0539">Nucleus</keyword>
<sequence length="297" mass="33390">MLHDSEEATTWLRMADPVKNWKDWQLAFDKDILLGDAAAQPVELVEKADDGKLAHDVDDLTTIFEGLVDGADFPLPCDDMEEVVVEEKAAASAEWIESLEDDVMNVNELSDAFDALVAEQAMTDEATVDLTEEDDAEEMEDEDSDVESTSLANVKIILSAPVWATMAPLDPRSCIRTPVFKNLDSRIPRIDLPRMDMSFSRNGAAVKPVGAPGIIRSVQSMSPKQEKAKVAKYHHDPSTCWICKSSKTPEKKRALHRYHEKRTRRNWKRGPRYTGRSNVATSRVRNGGRFICTTRWI</sequence>
<name>A0A8T1WVP5_9STRA</name>
<gene>
    <name evidence="4" type="ORF">PHYBOEH_003315</name>
</gene>
<comment type="subcellular location">
    <subcellularLocation>
        <location evidence="1">Nucleus</location>
    </subcellularLocation>
</comment>